<comment type="caution">
    <text evidence="2">The sequence shown here is derived from an EMBL/GenBank/DDBJ whole genome shotgun (WGS) entry which is preliminary data.</text>
</comment>
<accession>A0AA42W874</accession>
<proteinExistence type="predicted"/>
<evidence type="ECO:0000313" key="3">
    <source>
        <dbReference type="Proteomes" id="UP001161276"/>
    </source>
</evidence>
<dbReference type="RefSeq" id="WP_280026348.1">
    <property type="nucleotide sequence ID" value="NZ_JAOCKG010000003.1"/>
</dbReference>
<name>A0AA42W874_9BURK</name>
<dbReference type="Proteomes" id="UP001161276">
    <property type="component" value="Unassembled WGS sequence"/>
</dbReference>
<feature type="region of interest" description="Disordered" evidence="1">
    <location>
        <begin position="180"/>
        <end position="201"/>
    </location>
</feature>
<sequence length="201" mass="21751">MNARAIDPMGTARIDDVRDPYRAERLRAQMRADRVARPQAPPFARIQAARPPAVPTAAAPQKPAIVRKDDRDQSVNPLRDQYAAHCLMHAIEAFHDQQARLEAQALAGNQALKDEQVEQQARAEAANDLGTIQGLLPLQPYRFVAGVPPIMVQQVAAVSGAASIAVGPVAHAAPLRNATDDAFGTHASTRERARRPRKEGA</sequence>
<feature type="region of interest" description="Disordered" evidence="1">
    <location>
        <begin position="49"/>
        <end position="73"/>
    </location>
</feature>
<evidence type="ECO:0000313" key="2">
    <source>
        <dbReference type="EMBL" id="MDH2050355.1"/>
    </source>
</evidence>
<feature type="compositionally biased region" description="Low complexity" evidence="1">
    <location>
        <begin position="49"/>
        <end position="64"/>
    </location>
</feature>
<evidence type="ECO:0000256" key="1">
    <source>
        <dbReference type="SAM" id="MobiDB-lite"/>
    </source>
</evidence>
<organism evidence="2 3">
    <name type="scientific">Achromobacter marplatensis</name>
    <dbReference type="NCBI Taxonomy" id="470868"/>
    <lineage>
        <taxon>Bacteria</taxon>
        <taxon>Pseudomonadati</taxon>
        <taxon>Pseudomonadota</taxon>
        <taxon>Betaproteobacteria</taxon>
        <taxon>Burkholderiales</taxon>
        <taxon>Alcaligenaceae</taxon>
        <taxon>Achromobacter</taxon>
    </lineage>
</organism>
<gene>
    <name evidence="2" type="ORF">N5K24_08095</name>
</gene>
<reference evidence="2" key="1">
    <citation type="submission" date="2022-09" db="EMBL/GenBank/DDBJ databases">
        <title>Intensive care unit water sources are persistently colonized with multi-drug resistant bacteria and are the site of extensive horizontal gene transfer of antibiotic resistance genes.</title>
        <authorList>
            <person name="Diorio-Toth L."/>
        </authorList>
    </citation>
    <scope>NUCLEOTIDE SEQUENCE</scope>
    <source>
        <strain evidence="2">GD03676</strain>
    </source>
</reference>
<dbReference type="AlphaFoldDB" id="A0AA42W874"/>
<dbReference type="EMBL" id="JAOCKG010000003">
    <property type="protein sequence ID" value="MDH2050355.1"/>
    <property type="molecule type" value="Genomic_DNA"/>
</dbReference>
<protein>
    <submittedName>
        <fullName evidence="2">Uncharacterized protein</fullName>
    </submittedName>
</protein>
<feature type="compositionally biased region" description="Basic residues" evidence="1">
    <location>
        <begin position="192"/>
        <end position="201"/>
    </location>
</feature>